<accession>A0A446C9D8</accession>
<protein>
    <submittedName>
        <fullName evidence="4">Tyrosine recombinase XerD</fullName>
    </submittedName>
</protein>
<dbReference type="InterPro" id="IPR013762">
    <property type="entry name" value="Integrase-like_cat_sf"/>
</dbReference>
<dbReference type="Pfam" id="PF00589">
    <property type="entry name" value="Phage_integrase"/>
    <property type="match status" value="1"/>
</dbReference>
<keyword evidence="1" id="KW-0229">DNA integration</keyword>
<dbReference type="GO" id="GO:0003677">
    <property type="term" value="F:DNA binding"/>
    <property type="evidence" value="ECO:0007669"/>
    <property type="project" value="InterPro"/>
</dbReference>
<dbReference type="GO" id="GO:0015074">
    <property type="term" value="P:DNA integration"/>
    <property type="evidence" value="ECO:0007669"/>
    <property type="project" value="UniProtKB-KW"/>
</dbReference>
<dbReference type="InterPro" id="IPR011010">
    <property type="entry name" value="DNA_brk_join_enz"/>
</dbReference>
<reference evidence="4 5" key="1">
    <citation type="submission" date="2018-07" db="EMBL/GenBank/DDBJ databases">
        <authorList>
            <person name="Peeters C."/>
        </authorList>
    </citation>
    <scope>NUCLEOTIDE SEQUENCE [LARGE SCALE GENOMIC DNA]</scope>
    <source>
        <strain evidence="4 5">LMG 30378</strain>
    </source>
</reference>
<dbReference type="PROSITE" id="PS51898">
    <property type="entry name" value="TYR_RECOMBINASE"/>
    <property type="match status" value="1"/>
</dbReference>
<dbReference type="Gene3D" id="1.10.443.10">
    <property type="entry name" value="Intergrase catalytic core"/>
    <property type="match status" value="1"/>
</dbReference>
<dbReference type="InterPro" id="IPR050090">
    <property type="entry name" value="Tyrosine_recombinase_XerCD"/>
</dbReference>
<dbReference type="SUPFAM" id="SSF56349">
    <property type="entry name" value="DNA breaking-rejoining enzymes"/>
    <property type="match status" value="1"/>
</dbReference>
<dbReference type="PANTHER" id="PTHR30349">
    <property type="entry name" value="PHAGE INTEGRASE-RELATED"/>
    <property type="match status" value="1"/>
</dbReference>
<evidence type="ECO:0000256" key="1">
    <source>
        <dbReference type="ARBA" id="ARBA00022908"/>
    </source>
</evidence>
<sequence length="323" mass="37034">MSIYRDSKRGQFIFEFDRTIENQRIRARKRLPKAWTRTEADAFDRKESARLYAVAAGVARDRATVEKAIEYYLADKKHLKTYDEVARNFAALYPYYVGKFVDQLPEIAAEITAEESDTKAPASIKYEISLLRAACRWAWKKHNHGEHDPGARVLVPQVRNERHVYMTFPQLLSQLRHCRNKGARKAMVTGFFTGMRLSEILRAKMEGDSLAVYDTKNGDAVKRVPIHPTLKRYLDRHGWPVGAAKSTVQKWSRESRAKAGLDHVRFHDIRHSTASELINNEVDLYTVGAILGHKDPRSTKRYAHLNQASLVKAIGKMGEKKRA</sequence>
<dbReference type="CDD" id="cd00796">
    <property type="entry name" value="INT_Rci_Hp1_C"/>
    <property type="match status" value="1"/>
</dbReference>
<dbReference type="EMBL" id="UFQC01000004">
    <property type="protein sequence ID" value="SSW64361.1"/>
    <property type="molecule type" value="Genomic_DNA"/>
</dbReference>
<keyword evidence="2" id="KW-0233">DNA recombination</keyword>
<dbReference type="OrthoDB" id="662444at2"/>
<name>A0A446C9D8_9BURK</name>
<dbReference type="PANTHER" id="PTHR30349:SF64">
    <property type="entry name" value="PROPHAGE INTEGRASE INTD-RELATED"/>
    <property type="match status" value="1"/>
</dbReference>
<evidence type="ECO:0000259" key="3">
    <source>
        <dbReference type="PROSITE" id="PS51898"/>
    </source>
</evidence>
<feature type="domain" description="Tyr recombinase" evidence="3">
    <location>
        <begin position="161"/>
        <end position="315"/>
    </location>
</feature>
<dbReference type="GO" id="GO:0006310">
    <property type="term" value="P:DNA recombination"/>
    <property type="evidence" value="ECO:0007669"/>
    <property type="project" value="UniProtKB-KW"/>
</dbReference>
<evidence type="ECO:0000256" key="2">
    <source>
        <dbReference type="ARBA" id="ARBA00023172"/>
    </source>
</evidence>
<dbReference type="AlphaFoldDB" id="A0A446C9D8"/>
<dbReference type="RefSeq" id="WP_129239728.1">
    <property type="nucleotide sequence ID" value="NZ_UFQC01000004.1"/>
</dbReference>
<proteinExistence type="predicted"/>
<evidence type="ECO:0000313" key="4">
    <source>
        <dbReference type="EMBL" id="SSW64361.1"/>
    </source>
</evidence>
<organism evidence="4 5">
    <name type="scientific">Achromobacter veterisilvae</name>
    <dbReference type="NCBI Taxonomy" id="2069367"/>
    <lineage>
        <taxon>Bacteria</taxon>
        <taxon>Pseudomonadati</taxon>
        <taxon>Pseudomonadota</taxon>
        <taxon>Betaproteobacteria</taxon>
        <taxon>Burkholderiales</taxon>
        <taxon>Alcaligenaceae</taxon>
        <taxon>Achromobacter</taxon>
    </lineage>
</organism>
<dbReference type="Proteomes" id="UP000289465">
    <property type="component" value="Unassembled WGS sequence"/>
</dbReference>
<evidence type="ECO:0000313" key="5">
    <source>
        <dbReference type="Proteomes" id="UP000289465"/>
    </source>
</evidence>
<gene>
    <name evidence="4" type="primary">xerD_1</name>
    <name evidence="4" type="ORF">AVE30378_01063</name>
</gene>
<dbReference type="InterPro" id="IPR002104">
    <property type="entry name" value="Integrase_catalytic"/>
</dbReference>